<dbReference type="Pfam" id="PF12937">
    <property type="entry name" value="F-box-like"/>
    <property type="match status" value="1"/>
</dbReference>
<dbReference type="EMBL" id="JAACJP010000022">
    <property type="protein sequence ID" value="KAF5377965.1"/>
    <property type="molecule type" value="Genomic_DNA"/>
</dbReference>
<reference evidence="2 3" key="1">
    <citation type="journal article" date="2020" name="ISME J.">
        <title>Uncovering the hidden diversity of litter-decomposition mechanisms in mushroom-forming fungi.</title>
        <authorList>
            <person name="Floudas D."/>
            <person name="Bentzer J."/>
            <person name="Ahren D."/>
            <person name="Johansson T."/>
            <person name="Persson P."/>
            <person name="Tunlid A."/>
        </authorList>
    </citation>
    <scope>NUCLEOTIDE SEQUENCE [LARGE SCALE GENOMIC DNA]</scope>
    <source>
        <strain evidence="2 3">CBS 661.87</strain>
    </source>
</reference>
<accession>A0A8H5H7C8</accession>
<dbReference type="InterPro" id="IPR036047">
    <property type="entry name" value="F-box-like_dom_sf"/>
</dbReference>
<keyword evidence="3" id="KW-1185">Reference proteome</keyword>
<dbReference type="SUPFAM" id="SSF81383">
    <property type="entry name" value="F-box domain"/>
    <property type="match status" value="1"/>
</dbReference>
<evidence type="ECO:0000313" key="2">
    <source>
        <dbReference type="EMBL" id="KAF5377965.1"/>
    </source>
</evidence>
<dbReference type="AlphaFoldDB" id="A0A8H5H7C8"/>
<name>A0A8H5H7C8_9AGAR</name>
<sequence length="425" mass="47958">MAGLTALPQEIIEDILLHLDPIEVARASECCNFLRLLVYNPNDQALWRELYLQQPFDDPRKCVSPEGVRRADIDWKGTLQRIIRTRTVLCDPHVCRPGERLSILYTLLEMTTNVRPLTSPQNVDDLSDNLLWVAASLGGSSFLDDVDSTASNEEKQLCARLHTYFGITGNDTRRAARARSRAFVYDMRNYRPESDYGPLDSQGRVNWVHVQALHHVVSMHLVDLQEDESFKFAIFPMSLPFTQSVIPPGVDLDKEQDWAGVNGLWRVSFCFCDHRELLRFNESDVDANGNLDISIFEAPDFGEVFRSLDVNLRVVRTTPDANHPNRPIIHFFGEMPSTTSTMTGFVKMTPDKQVQWHFISGDQGEAVWSSLGIHVGGPQALFGVLGSWTTVFHDSDDPVGPFWLRRQTAAIGLPMNHVSLNVTHG</sequence>
<protein>
    <recommendedName>
        <fullName evidence="1">F-box domain-containing protein</fullName>
    </recommendedName>
</protein>
<comment type="caution">
    <text evidence="2">The sequence shown here is derived from an EMBL/GenBank/DDBJ whole genome shotgun (WGS) entry which is preliminary data.</text>
</comment>
<organism evidence="2 3">
    <name type="scientific">Tricholomella constricta</name>
    <dbReference type="NCBI Taxonomy" id="117010"/>
    <lineage>
        <taxon>Eukaryota</taxon>
        <taxon>Fungi</taxon>
        <taxon>Dikarya</taxon>
        <taxon>Basidiomycota</taxon>
        <taxon>Agaricomycotina</taxon>
        <taxon>Agaricomycetes</taxon>
        <taxon>Agaricomycetidae</taxon>
        <taxon>Agaricales</taxon>
        <taxon>Tricholomatineae</taxon>
        <taxon>Lyophyllaceae</taxon>
        <taxon>Tricholomella</taxon>
    </lineage>
</organism>
<feature type="domain" description="F-box" evidence="1">
    <location>
        <begin position="1"/>
        <end position="50"/>
    </location>
</feature>
<evidence type="ECO:0000313" key="3">
    <source>
        <dbReference type="Proteomes" id="UP000565441"/>
    </source>
</evidence>
<evidence type="ECO:0000259" key="1">
    <source>
        <dbReference type="PROSITE" id="PS50181"/>
    </source>
</evidence>
<gene>
    <name evidence="2" type="ORF">D9615_006704</name>
</gene>
<dbReference type="Proteomes" id="UP000565441">
    <property type="component" value="Unassembled WGS sequence"/>
</dbReference>
<dbReference type="Gene3D" id="1.20.1280.50">
    <property type="match status" value="1"/>
</dbReference>
<dbReference type="OrthoDB" id="3226064at2759"/>
<proteinExistence type="predicted"/>
<dbReference type="InterPro" id="IPR001810">
    <property type="entry name" value="F-box_dom"/>
</dbReference>
<dbReference type="PROSITE" id="PS50181">
    <property type="entry name" value="FBOX"/>
    <property type="match status" value="1"/>
</dbReference>